<dbReference type="InParanoid" id="A9V8W5"/>
<evidence type="ECO:0000256" key="1">
    <source>
        <dbReference type="SAM" id="MobiDB-lite"/>
    </source>
</evidence>
<sequence>MTRCMVVKRRYRRLPAEFQDLQAKSLDHEAAQLHRRSIYNWDPAIFNLLPVEYIALRRRLRPHPELYADLTLARQRMHQHRSAQRRRRHLRRLRHPRLLRR</sequence>
<protein>
    <submittedName>
        <fullName evidence="2">Uncharacterized protein</fullName>
    </submittedName>
</protein>
<evidence type="ECO:0000313" key="3">
    <source>
        <dbReference type="Proteomes" id="UP000001357"/>
    </source>
</evidence>
<feature type="region of interest" description="Disordered" evidence="1">
    <location>
        <begin position="75"/>
        <end position="101"/>
    </location>
</feature>
<dbReference type="EMBL" id="CH991569">
    <property type="protein sequence ID" value="EDQ85945.1"/>
    <property type="molecule type" value="Genomic_DNA"/>
</dbReference>
<gene>
    <name evidence="2" type="ORF">MONBRDRAFT_11323</name>
</gene>
<name>A9V8W5_MONBE</name>
<dbReference type="GeneID" id="5894437"/>
<organism evidence="2 3">
    <name type="scientific">Monosiga brevicollis</name>
    <name type="common">Choanoflagellate</name>
    <dbReference type="NCBI Taxonomy" id="81824"/>
    <lineage>
        <taxon>Eukaryota</taxon>
        <taxon>Choanoflagellata</taxon>
        <taxon>Craspedida</taxon>
        <taxon>Salpingoecidae</taxon>
        <taxon>Monosiga</taxon>
    </lineage>
</organism>
<dbReference type="RefSeq" id="XP_001749139.1">
    <property type="nucleotide sequence ID" value="XM_001749087.1"/>
</dbReference>
<dbReference type="AlphaFoldDB" id="A9V8W5"/>
<keyword evidence="3" id="KW-1185">Reference proteome</keyword>
<evidence type="ECO:0000313" key="2">
    <source>
        <dbReference type="EMBL" id="EDQ85945.1"/>
    </source>
</evidence>
<accession>A9V8W5</accession>
<reference evidence="2 3" key="1">
    <citation type="journal article" date="2008" name="Nature">
        <title>The genome of the choanoflagellate Monosiga brevicollis and the origin of metazoans.</title>
        <authorList>
            <consortium name="JGI Sequencing"/>
            <person name="King N."/>
            <person name="Westbrook M.J."/>
            <person name="Young S.L."/>
            <person name="Kuo A."/>
            <person name="Abedin M."/>
            <person name="Chapman J."/>
            <person name="Fairclough S."/>
            <person name="Hellsten U."/>
            <person name="Isogai Y."/>
            <person name="Letunic I."/>
            <person name="Marr M."/>
            <person name="Pincus D."/>
            <person name="Putnam N."/>
            <person name="Rokas A."/>
            <person name="Wright K.J."/>
            <person name="Zuzow R."/>
            <person name="Dirks W."/>
            <person name="Good M."/>
            <person name="Goodstein D."/>
            <person name="Lemons D."/>
            <person name="Li W."/>
            <person name="Lyons J.B."/>
            <person name="Morris A."/>
            <person name="Nichols S."/>
            <person name="Richter D.J."/>
            <person name="Salamov A."/>
            <person name="Bork P."/>
            <person name="Lim W.A."/>
            <person name="Manning G."/>
            <person name="Miller W.T."/>
            <person name="McGinnis W."/>
            <person name="Shapiro H."/>
            <person name="Tjian R."/>
            <person name="Grigoriev I.V."/>
            <person name="Rokhsar D."/>
        </authorList>
    </citation>
    <scope>NUCLEOTIDE SEQUENCE [LARGE SCALE GENOMIC DNA]</scope>
    <source>
        <strain evidence="3">MX1 / ATCC 50154</strain>
    </source>
</reference>
<dbReference type="KEGG" id="mbr:MONBRDRAFT_11323"/>
<proteinExistence type="predicted"/>
<dbReference type="Proteomes" id="UP000001357">
    <property type="component" value="Unassembled WGS sequence"/>
</dbReference>